<proteinExistence type="predicted"/>
<protein>
    <submittedName>
        <fullName evidence="3">Uncharacterized protein</fullName>
    </submittedName>
</protein>
<keyword evidence="4" id="KW-1185">Reference proteome</keyword>
<evidence type="ECO:0000313" key="4">
    <source>
        <dbReference type="Proteomes" id="UP000292052"/>
    </source>
</evidence>
<keyword evidence="1" id="KW-0175">Coiled coil</keyword>
<feature type="compositionally biased region" description="Basic and acidic residues" evidence="2">
    <location>
        <begin position="391"/>
        <end position="408"/>
    </location>
</feature>
<feature type="region of interest" description="Disordered" evidence="2">
    <location>
        <begin position="16"/>
        <end position="54"/>
    </location>
</feature>
<dbReference type="EMBL" id="QDEB01036854">
    <property type="protein sequence ID" value="RZC39164.1"/>
    <property type="molecule type" value="Genomic_DNA"/>
</dbReference>
<evidence type="ECO:0000256" key="1">
    <source>
        <dbReference type="SAM" id="Coils"/>
    </source>
</evidence>
<organism evidence="3 4">
    <name type="scientific">Asbolus verrucosus</name>
    <name type="common">Desert ironclad beetle</name>
    <dbReference type="NCBI Taxonomy" id="1661398"/>
    <lineage>
        <taxon>Eukaryota</taxon>
        <taxon>Metazoa</taxon>
        <taxon>Ecdysozoa</taxon>
        <taxon>Arthropoda</taxon>
        <taxon>Hexapoda</taxon>
        <taxon>Insecta</taxon>
        <taxon>Pterygota</taxon>
        <taxon>Neoptera</taxon>
        <taxon>Endopterygota</taxon>
        <taxon>Coleoptera</taxon>
        <taxon>Polyphaga</taxon>
        <taxon>Cucujiformia</taxon>
        <taxon>Tenebrionidae</taxon>
        <taxon>Pimeliinae</taxon>
        <taxon>Asbolus</taxon>
    </lineage>
</organism>
<gene>
    <name evidence="3" type="ORF">BDFB_001515</name>
</gene>
<feature type="compositionally biased region" description="Basic and acidic residues" evidence="2">
    <location>
        <begin position="234"/>
        <end position="245"/>
    </location>
</feature>
<dbReference type="Proteomes" id="UP000292052">
    <property type="component" value="Unassembled WGS sequence"/>
</dbReference>
<dbReference type="STRING" id="1661398.A0A482W276"/>
<feature type="compositionally biased region" description="Acidic residues" evidence="2">
    <location>
        <begin position="113"/>
        <end position="127"/>
    </location>
</feature>
<sequence length="408" mass="45858">MEPILQRFGDVTIQRLEKSKVGPQSDCSSLDKSKDEGSSSPEDESNDETLNLKRSFPDSQISIKKFKFDPSTITLEKKPVEDVVNEHKKIGDDTSEKRSKFLNSDEMNFSDTEISDFDSESELESDSEMISSDKANNVKLNSEDESTSTSFLEKLVDDPYLVPEPEPLKVPDNNTVDNEDYDFDIKEKLKEMGEISFQTVKKGDVKPKKVEVSTENEVVVTPARKPGTSEEESTGERKGLNLRRNIREVMDETKLDESTLAAQRQEMERLQRVQEQQRLLREFQRQAAQERMQNKVISLLQGNNFSKPGTSSTRIGNTVLVKLPNGQTKPMTRLPKRPFDLVRVQKNASPAGSPPVKAQRSLISLKKPGANLTPSVSIAPVSKKFSPLMKSHSDSDSEEDVKPPPKLK</sequence>
<evidence type="ECO:0000256" key="2">
    <source>
        <dbReference type="SAM" id="MobiDB-lite"/>
    </source>
</evidence>
<dbReference type="AlphaFoldDB" id="A0A482W276"/>
<accession>A0A482W276</accession>
<feature type="region of interest" description="Disordered" evidence="2">
    <location>
        <begin position="367"/>
        <end position="408"/>
    </location>
</feature>
<feature type="compositionally biased region" description="Polar residues" evidence="2">
    <location>
        <begin position="101"/>
        <end position="112"/>
    </location>
</feature>
<feature type="non-terminal residue" evidence="3">
    <location>
        <position position="408"/>
    </location>
</feature>
<reference evidence="3 4" key="1">
    <citation type="submission" date="2017-03" db="EMBL/GenBank/DDBJ databases">
        <title>Genome of the blue death feigning beetle - Asbolus verrucosus.</title>
        <authorList>
            <person name="Rider S.D."/>
        </authorList>
    </citation>
    <scope>NUCLEOTIDE SEQUENCE [LARGE SCALE GENOMIC DNA]</scope>
    <source>
        <strain evidence="3">Butters</strain>
        <tissue evidence="3">Head and leg muscle</tissue>
    </source>
</reference>
<feature type="region of interest" description="Disordered" evidence="2">
    <location>
        <begin position="204"/>
        <end position="245"/>
    </location>
</feature>
<name>A0A482W276_ASBVE</name>
<evidence type="ECO:0000313" key="3">
    <source>
        <dbReference type="EMBL" id="RZC39164.1"/>
    </source>
</evidence>
<feature type="region of interest" description="Disordered" evidence="2">
    <location>
        <begin position="77"/>
        <end position="179"/>
    </location>
</feature>
<dbReference type="OrthoDB" id="2020972at2759"/>
<comment type="caution">
    <text evidence="3">The sequence shown here is derived from an EMBL/GenBank/DDBJ whole genome shotgun (WGS) entry which is preliminary data.</text>
</comment>
<feature type="compositionally biased region" description="Basic and acidic residues" evidence="2">
    <location>
        <begin position="77"/>
        <end position="99"/>
    </location>
</feature>
<feature type="coiled-coil region" evidence="1">
    <location>
        <begin position="260"/>
        <end position="293"/>
    </location>
</feature>